<sequence length="288" mass="30168">MTRRPIIVGTDGTDSSLSAVRWAAAEAERRELPLRIVYAYDGDSQEWIDVARLTADAVLAFADDRARETAPNAAISTEALAGPAVPRLLDLARGAELLVLGSRGRGGVAGLLLGSVSQRMATRAACPVVVVRGRATPDGPVVAGVDDTPAGDDRLLEAAFEAATGRNRPLIVMHSQLPPAPLWLTDVPPAAVITYPEQDAAERARLDQRLAPWREKYPGLPVEAVLTHQSAAFWLGDASRTAGLVVVGGGRSGTMTGALLGSTVTGLLQHADCPVLIVHSGAEDEAAR</sequence>
<dbReference type="PANTHER" id="PTHR46268">
    <property type="entry name" value="STRESS RESPONSE PROTEIN NHAX"/>
    <property type="match status" value="1"/>
</dbReference>
<dbReference type="InterPro" id="IPR006015">
    <property type="entry name" value="Universal_stress_UspA"/>
</dbReference>
<name>A0A7W7HY88_9ACTN</name>
<comment type="similarity">
    <text evidence="1">Belongs to the universal stress protein A family.</text>
</comment>
<dbReference type="Proteomes" id="UP000578112">
    <property type="component" value="Unassembled WGS sequence"/>
</dbReference>
<keyword evidence="4" id="KW-1185">Reference proteome</keyword>
<dbReference type="InterPro" id="IPR014729">
    <property type="entry name" value="Rossmann-like_a/b/a_fold"/>
</dbReference>
<dbReference type="PRINTS" id="PR01438">
    <property type="entry name" value="UNVRSLSTRESS"/>
</dbReference>
<dbReference type="Gene3D" id="3.40.50.620">
    <property type="entry name" value="HUPs"/>
    <property type="match status" value="2"/>
</dbReference>
<gene>
    <name evidence="3" type="ORF">BJ971_003544</name>
</gene>
<evidence type="ECO:0000259" key="2">
    <source>
        <dbReference type="Pfam" id="PF00582"/>
    </source>
</evidence>
<evidence type="ECO:0000256" key="1">
    <source>
        <dbReference type="ARBA" id="ARBA00008791"/>
    </source>
</evidence>
<dbReference type="Pfam" id="PF00582">
    <property type="entry name" value="Usp"/>
    <property type="match status" value="2"/>
</dbReference>
<evidence type="ECO:0000313" key="4">
    <source>
        <dbReference type="Proteomes" id="UP000578112"/>
    </source>
</evidence>
<organism evidence="3 4">
    <name type="scientific">Actinoplanes digitatis</name>
    <dbReference type="NCBI Taxonomy" id="1868"/>
    <lineage>
        <taxon>Bacteria</taxon>
        <taxon>Bacillati</taxon>
        <taxon>Actinomycetota</taxon>
        <taxon>Actinomycetes</taxon>
        <taxon>Micromonosporales</taxon>
        <taxon>Micromonosporaceae</taxon>
        <taxon>Actinoplanes</taxon>
    </lineage>
</organism>
<dbReference type="SUPFAM" id="SSF52402">
    <property type="entry name" value="Adenine nucleotide alpha hydrolases-like"/>
    <property type="match status" value="2"/>
</dbReference>
<dbReference type="RefSeq" id="WP_184994357.1">
    <property type="nucleotide sequence ID" value="NZ_BOMK01000042.1"/>
</dbReference>
<feature type="domain" description="UspA" evidence="2">
    <location>
        <begin position="141"/>
        <end position="279"/>
    </location>
</feature>
<feature type="domain" description="UspA" evidence="2">
    <location>
        <begin position="3"/>
        <end position="132"/>
    </location>
</feature>
<evidence type="ECO:0000313" key="3">
    <source>
        <dbReference type="EMBL" id="MBB4762988.1"/>
    </source>
</evidence>
<protein>
    <submittedName>
        <fullName evidence="3">Nucleotide-binding universal stress UspA family protein</fullName>
    </submittedName>
</protein>
<dbReference type="AlphaFoldDB" id="A0A7W7HY88"/>
<dbReference type="InterPro" id="IPR006016">
    <property type="entry name" value="UspA"/>
</dbReference>
<dbReference type="PANTHER" id="PTHR46268:SF6">
    <property type="entry name" value="UNIVERSAL STRESS PROTEIN UP12"/>
    <property type="match status" value="1"/>
</dbReference>
<reference evidence="3 4" key="1">
    <citation type="submission" date="2020-08" db="EMBL/GenBank/DDBJ databases">
        <title>Sequencing the genomes of 1000 actinobacteria strains.</title>
        <authorList>
            <person name="Klenk H.-P."/>
        </authorList>
    </citation>
    <scope>NUCLEOTIDE SEQUENCE [LARGE SCALE GENOMIC DNA]</scope>
    <source>
        <strain evidence="3 4">DSM 43149</strain>
    </source>
</reference>
<accession>A0A7W7HY88</accession>
<dbReference type="EMBL" id="JACHNH010000001">
    <property type="protein sequence ID" value="MBB4762988.1"/>
    <property type="molecule type" value="Genomic_DNA"/>
</dbReference>
<comment type="caution">
    <text evidence="3">The sequence shown here is derived from an EMBL/GenBank/DDBJ whole genome shotgun (WGS) entry which is preliminary data.</text>
</comment>
<proteinExistence type="inferred from homology"/>